<reference evidence="1" key="1">
    <citation type="submission" date="2021-06" db="EMBL/GenBank/DDBJ databases">
        <authorList>
            <person name="Gannon L."/>
            <person name="Redgwell R T."/>
            <person name="Michniewski S."/>
            <person name="Harrison D C."/>
            <person name="Millard A."/>
        </authorList>
    </citation>
    <scope>NUCLEOTIDE SEQUENCE</scope>
</reference>
<name>A0A8D9CCT3_9VIRU</name>
<proteinExistence type="predicted"/>
<accession>A0A8D9CCT3</accession>
<gene>
    <name evidence="1" type="ORF">SLAVMIC_00841</name>
</gene>
<dbReference type="EMBL" id="OU342829">
    <property type="protein sequence ID" value="CAG7581437.1"/>
    <property type="molecule type" value="Genomic_DNA"/>
</dbReference>
<sequence>MKKEKNRIFKEYKDVEGFQGVSVTDDNLIVYWETKEDIQVIDSEFEIMHEVIGKITPQ</sequence>
<protein>
    <submittedName>
        <fullName evidence="1">Uncharacterized protein</fullName>
    </submittedName>
</protein>
<evidence type="ECO:0000313" key="1">
    <source>
        <dbReference type="EMBL" id="CAG7581437.1"/>
    </source>
</evidence>
<organism evidence="1">
    <name type="scientific">uncultured marine phage</name>
    <dbReference type="NCBI Taxonomy" id="707152"/>
    <lineage>
        <taxon>Viruses</taxon>
        <taxon>environmental samples</taxon>
    </lineage>
</organism>